<dbReference type="SMART" id="SM00891">
    <property type="entry name" value="ERCC4"/>
    <property type="match status" value="1"/>
</dbReference>
<evidence type="ECO:0000259" key="17">
    <source>
        <dbReference type="SMART" id="SM00891"/>
    </source>
</evidence>
<keyword evidence="13 15" id="KW-0539">Nucleus</keyword>
<dbReference type="InterPro" id="IPR027421">
    <property type="entry name" value="DNA_pol_lamdba_lyase_dom_sf"/>
</dbReference>
<dbReference type="Proteomes" id="UP000031036">
    <property type="component" value="Unassembled WGS sequence"/>
</dbReference>
<evidence type="ECO:0000256" key="5">
    <source>
        <dbReference type="ARBA" id="ARBA00022722"/>
    </source>
</evidence>
<evidence type="ECO:0000256" key="7">
    <source>
        <dbReference type="ARBA" id="ARBA00022759"/>
    </source>
</evidence>
<dbReference type="GO" id="GO:0031573">
    <property type="term" value="P:mitotic intra-S DNA damage checkpoint signaling"/>
    <property type="evidence" value="ECO:0007669"/>
    <property type="project" value="TreeGrafter"/>
</dbReference>
<evidence type="ECO:0000256" key="6">
    <source>
        <dbReference type="ARBA" id="ARBA00022723"/>
    </source>
</evidence>
<dbReference type="GO" id="GO:0000712">
    <property type="term" value="P:resolution of meiotic recombination intermediates"/>
    <property type="evidence" value="ECO:0007669"/>
    <property type="project" value="TreeGrafter"/>
</dbReference>
<comment type="cofactor">
    <cofactor evidence="1 15">
        <name>Mg(2+)</name>
        <dbReference type="ChEBI" id="CHEBI:18420"/>
    </cofactor>
</comment>
<sequence>MAQNRLSTEKTDEPKAHVTGTGCVLWRIFGMAEPVKVKRIKVRRTHTRKLFFEKTLMDWKESTEDRNFRSVLFRAYLNLRNYPLEIMSITELKNIKGIGELIATKLDAAWDCICSNYLSIPTLKQIKELRKGECLQFISSAPQRFSAPYVPDSDTLSNNLAAAVVQPAASTLTSKTTISPKKGRPRGPRKHARKVLTSDDAPSSTIHSTNILDTSPLRARKRPTNKVPVASTATNKKPRKREPKYSMMEEAASAGLLIMAPHGSFPCFASLADKPNISSAECAMRNPRGGVLQPSIKSNAQLSTFGEVTSRNNDDGMLSYYAFDFGKSEVLLLVDNREHRGGRAGRSICDHLRNMEVNFELRTLSIGDYVWIIRMKDGAEMMLDYIVERKTLDDMTQSIRSSRYKEQKQRLSNCGLRNVVYLVEGRGHHEKGIDQALSTTSLIDGFMVKLTHNINETAQFLHALTQRLIQKARTQNMRGISFESFQRLSKKTQRRTVKDVFTRMLTVCPRMTIEKATLVASRFPTFFQLTRFYESLSHEQRPMALAEAIPGIPKPLSKQLAVFFDGV</sequence>
<comment type="similarity">
    <text evidence="3 15">Belongs to the XPF family.</text>
</comment>
<evidence type="ECO:0000256" key="13">
    <source>
        <dbReference type="ARBA" id="ARBA00023242"/>
    </source>
</evidence>
<keyword evidence="14" id="KW-0469">Meiosis</keyword>
<dbReference type="InterPro" id="IPR047416">
    <property type="entry name" value="XPF_nuclease_Mus81"/>
</dbReference>
<evidence type="ECO:0000256" key="1">
    <source>
        <dbReference type="ARBA" id="ARBA00001946"/>
    </source>
</evidence>
<dbReference type="GO" id="GO:0006308">
    <property type="term" value="P:DNA catabolic process"/>
    <property type="evidence" value="ECO:0007669"/>
    <property type="project" value="UniProtKB-UniRule"/>
</dbReference>
<dbReference type="InterPro" id="IPR006166">
    <property type="entry name" value="ERCC4_domain"/>
</dbReference>
<protein>
    <recommendedName>
        <fullName evidence="4 15">Crossover junction endonuclease MUS81</fullName>
        <ecNumber evidence="15">3.1.22.-</ecNumber>
    </recommendedName>
</protein>
<keyword evidence="5 15" id="KW-0540">Nuclease</keyword>
<evidence type="ECO:0000256" key="9">
    <source>
        <dbReference type="ARBA" id="ARBA00022801"/>
    </source>
</evidence>
<evidence type="ECO:0000256" key="4">
    <source>
        <dbReference type="ARBA" id="ARBA00017114"/>
    </source>
</evidence>
<dbReference type="GO" id="GO:0048257">
    <property type="term" value="F:3'-flap endonuclease activity"/>
    <property type="evidence" value="ECO:0007669"/>
    <property type="project" value="TreeGrafter"/>
</dbReference>
<proteinExistence type="inferred from homology"/>
<dbReference type="GO" id="GO:0000727">
    <property type="term" value="P:double-strand break repair via break-induced replication"/>
    <property type="evidence" value="ECO:0007669"/>
    <property type="project" value="UniProtKB-UniRule"/>
</dbReference>
<keyword evidence="19" id="KW-1185">Reference proteome</keyword>
<comment type="subcellular location">
    <subcellularLocation>
        <location evidence="2 15">Nucleus</location>
    </subcellularLocation>
</comment>
<evidence type="ECO:0000256" key="16">
    <source>
        <dbReference type="SAM" id="MobiDB-lite"/>
    </source>
</evidence>
<dbReference type="SUPFAM" id="SSF52980">
    <property type="entry name" value="Restriction endonuclease-like"/>
    <property type="match status" value="1"/>
</dbReference>
<evidence type="ECO:0000256" key="14">
    <source>
        <dbReference type="ARBA" id="ARBA00023254"/>
    </source>
</evidence>
<dbReference type="InterPro" id="IPR011335">
    <property type="entry name" value="Restrct_endonuc-II-like"/>
</dbReference>
<dbReference type="Pfam" id="PF02732">
    <property type="entry name" value="ERCC4"/>
    <property type="match status" value="1"/>
</dbReference>
<comment type="subunit">
    <text evidence="15">Interacts with EME1.</text>
</comment>
<dbReference type="GO" id="GO:0005634">
    <property type="term" value="C:nucleus"/>
    <property type="evidence" value="ECO:0007669"/>
    <property type="project" value="UniProtKB-SubCell"/>
</dbReference>
<dbReference type="GO" id="GO:0003677">
    <property type="term" value="F:DNA binding"/>
    <property type="evidence" value="ECO:0007669"/>
    <property type="project" value="UniProtKB-UniRule"/>
</dbReference>
<dbReference type="FunFam" id="3.40.50.10130:FF:000005">
    <property type="entry name" value="crossover junction endonuclease MUS81 isoform X1"/>
    <property type="match status" value="1"/>
</dbReference>
<evidence type="ECO:0000313" key="19">
    <source>
        <dbReference type="Proteomes" id="UP000031036"/>
    </source>
</evidence>
<dbReference type="SUPFAM" id="SSF47802">
    <property type="entry name" value="DNA polymerase beta, N-terminal domain-like"/>
    <property type="match status" value="1"/>
</dbReference>
<dbReference type="PANTHER" id="PTHR13451">
    <property type="entry name" value="CLASS II CROSSOVER JUNCTION ENDONUCLEASE MUS81"/>
    <property type="match status" value="1"/>
</dbReference>
<evidence type="ECO:0000256" key="3">
    <source>
        <dbReference type="ARBA" id="ARBA00010015"/>
    </source>
</evidence>
<evidence type="ECO:0000256" key="11">
    <source>
        <dbReference type="ARBA" id="ARBA00023172"/>
    </source>
</evidence>
<keyword evidence="11 15" id="KW-0233">DNA recombination</keyword>
<dbReference type="STRING" id="6265.A0A0B2V4Y1"/>
<keyword evidence="10 15" id="KW-0460">Magnesium</keyword>
<dbReference type="Gene3D" id="3.40.50.10130">
    <property type="match status" value="1"/>
</dbReference>
<accession>A0A0B2V4Y1</accession>
<feature type="compositionally biased region" description="Basic residues" evidence="16">
    <location>
        <begin position="181"/>
        <end position="194"/>
    </location>
</feature>
<evidence type="ECO:0000256" key="15">
    <source>
        <dbReference type="RuleBase" id="RU369042"/>
    </source>
</evidence>
<keyword evidence="7 15" id="KW-0255">Endonuclease</keyword>
<dbReference type="AlphaFoldDB" id="A0A0B2V4Y1"/>
<dbReference type="Gene3D" id="1.10.150.110">
    <property type="entry name" value="DNA polymerase beta, N-terminal domain-like"/>
    <property type="match status" value="1"/>
</dbReference>
<dbReference type="InterPro" id="IPR033309">
    <property type="entry name" value="Mus81"/>
</dbReference>
<feature type="compositionally biased region" description="Polar residues" evidence="16">
    <location>
        <begin position="200"/>
        <end position="213"/>
    </location>
</feature>
<gene>
    <name evidence="18" type="primary">mus81</name>
    <name evidence="18" type="ORF">Tcan_05564</name>
</gene>
<evidence type="ECO:0000256" key="2">
    <source>
        <dbReference type="ARBA" id="ARBA00004123"/>
    </source>
</evidence>
<dbReference type="GO" id="GO:0008821">
    <property type="term" value="F:crossover junction DNA endonuclease activity"/>
    <property type="evidence" value="ECO:0007669"/>
    <property type="project" value="UniProtKB-UniRule"/>
</dbReference>
<keyword evidence="12 15" id="KW-0234">DNA repair</keyword>
<organism evidence="18 19">
    <name type="scientific">Toxocara canis</name>
    <name type="common">Canine roundworm</name>
    <dbReference type="NCBI Taxonomy" id="6265"/>
    <lineage>
        <taxon>Eukaryota</taxon>
        <taxon>Metazoa</taxon>
        <taxon>Ecdysozoa</taxon>
        <taxon>Nematoda</taxon>
        <taxon>Chromadorea</taxon>
        <taxon>Rhabditida</taxon>
        <taxon>Spirurina</taxon>
        <taxon>Ascaridomorpha</taxon>
        <taxon>Ascaridoidea</taxon>
        <taxon>Toxocaridae</taxon>
        <taxon>Toxocara</taxon>
    </lineage>
</organism>
<dbReference type="PANTHER" id="PTHR13451:SF0">
    <property type="entry name" value="CROSSOVER JUNCTION ENDONUCLEASE MUS81"/>
    <property type="match status" value="1"/>
</dbReference>
<dbReference type="EC" id="3.1.22.-" evidence="15"/>
<keyword evidence="9 15" id="KW-0378">Hydrolase</keyword>
<reference evidence="18 19" key="1">
    <citation type="submission" date="2014-11" db="EMBL/GenBank/DDBJ databases">
        <title>Genetic blueprint of the zoonotic pathogen Toxocara canis.</title>
        <authorList>
            <person name="Zhu X.-Q."/>
            <person name="Korhonen P.K."/>
            <person name="Cai H."/>
            <person name="Young N.D."/>
            <person name="Nejsum P."/>
            <person name="von Samson-Himmelstjerna G."/>
            <person name="Boag P.R."/>
            <person name="Tan P."/>
            <person name="Li Q."/>
            <person name="Min J."/>
            <person name="Yang Y."/>
            <person name="Wang X."/>
            <person name="Fang X."/>
            <person name="Hall R.S."/>
            <person name="Hofmann A."/>
            <person name="Sternberg P.W."/>
            <person name="Jex A.R."/>
            <person name="Gasser R.B."/>
        </authorList>
    </citation>
    <scope>NUCLEOTIDE SEQUENCE [LARGE SCALE GENOMIC DNA]</scope>
    <source>
        <strain evidence="18">PN_DK_2014</strain>
    </source>
</reference>
<comment type="function">
    <text evidence="15">Interacts with EME1 to form a DNA structure-specific endonuclease with substrate preference for branched DNA structures with a 5'-end at the branch nick. Typical substrates include 3'-flap structures, D-loops, replication forks and nicked Holliday junctions. May be required in mitosis for the processing of stalled or collapsed replication fork intermediates. May be required in meiosis for the repair of meiosis-specific double strand breaks subsequent to single-end invasion (SEI).</text>
</comment>
<dbReference type="Gene3D" id="1.10.150.670">
    <property type="entry name" value="Crossover junction endonuclease EME1, DNA-binding domain"/>
    <property type="match status" value="1"/>
</dbReference>
<name>A0A0B2V4Y1_TOXCA</name>
<feature type="domain" description="ERCC4" evidence="17">
    <location>
        <begin position="331"/>
        <end position="427"/>
    </location>
</feature>
<evidence type="ECO:0000256" key="10">
    <source>
        <dbReference type="ARBA" id="ARBA00022842"/>
    </source>
</evidence>
<keyword evidence="8 15" id="KW-0227">DNA damage</keyword>
<dbReference type="GO" id="GO:0048476">
    <property type="term" value="C:Holliday junction resolvase complex"/>
    <property type="evidence" value="ECO:0007669"/>
    <property type="project" value="UniProtKB-UniRule"/>
</dbReference>
<keyword evidence="6 15" id="KW-0479">Metal-binding</keyword>
<dbReference type="OrthoDB" id="5963188at2759"/>
<dbReference type="EMBL" id="JPKZ01002484">
    <property type="protein sequence ID" value="KHN76608.1"/>
    <property type="molecule type" value="Genomic_DNA"/>
</dbReference>
<evidence type="ECO:0000256" key="8">
    <source>
        <dbReference type="ARBA" id="ARBA00022763"/>
    </source>
</evidence>
<dbReference type="CDD" id="cd20074">
    <property type="entry name" value="XPF_nuclease_Mus81"/>
    <property type="match status" value="1"/>
</dbReference>
<evidence type="ECO:0000313" key="18">
    <source>
        <dbReference type="EMBL" id="KHN76608.1"/>
    </source>
</evidence>
<feature type="region of interest" description="Disordered" evidence="16">
    <location>
        <begin position="172"/>
        <end position="245"/>
    </location>
</feature>
<dbReference type="GO" id="GO:0046872">
    <property type="term" value="F:metal ion binding"/>
    <property type="evidence" value="ECO:0007669"/>
    <property type="project" value="UniProtKB-UniRule"/>
</dbReference>
<evidence type="ECO:0000256" key="12">
    <source>
        <dbReference type="ARBA" id="ARBA00023204"/>
    </source>
</evidence>
<dbReference type="InterPro" id="IPR042530">
    <property type="entry name" value="EME1/EME2_C"/>
</dbReference>
<comment type="caution">
    <text evidence="18">The sequence shown here is derived from an EMBL/GenBank/DDBJ whole genome shotgun (WGS) entry which is preliminary data.</text>
</comment>